<feature type="domain" description="FAD-binding" evidence="8">
    <location>
        <begin position="26"/>
        <end position="371"/>
    </location>
</feature>
<comment type="pathway">
    <text evidence="2">Cofactor biosynthesis; ubiquinone biosynthesis.</text>
</comment>
<comment type="cofactor">
    <cofactor evidence="1">
        <name>FAD</name>
        <dbReference type="ChEBI" id="CHEBI:57692"/>
    </cofactor>
</comment>
<dbReference type="NCBIfam" id="TIGR01988">
    <property type="entry name" value="Ubi-OHases"/>
    <property type="match status" value="1"/>
</dbReference>
<dbReference type="InterPro" id="IPR018168">
    <property type="entry name" value="Ubi_Hdrlase_CS"/>
</dbReference>
<dbReference type="AlphaFoldDB" id="A0AA37M9M2"/>
<dbReference type="EMBL" id="BPQM01000018">
    <property type="protein sequence ID" value="GJD77580.1"/>
    <property type="molecule type" value="Genomic_DNA"/>
</dbReference>
<dbReference type="GO" id="GO:0006744">
    <property type="term" value="P:ubiquinone biosynthetic process"/>
    <property type="evidence" value="ECO:0007669"/>
    <property type="project" value="InterPro"/>
</dbReference>
<evidence type="ECO:0000256" key="1">
    <source>
        <dbReference type="ARBA" id="ARBA00001974"/>
    </source>
</evidence>
<comment type="similarity">
    <text evidence="3">Belongs to the UbiH/COQ6 family.</text>
</comment>
<proteinExistence type="inferred from homology"/>
<dbReference type="Pfam" id="PF01494">
    <property type="entry name" value="FAD_binding_3"/>
    <property type="match status" value="1"/>
</dbReference>
<keyword evidence="4" id="KW-0285">Flavoprotein</keyword>
<dbReference type="GO" id="GO:0071949">
    <property type="term" value="F:FAD binding"/>
    <property type="evidence" value="ECO:0007669"/>
    <property type="project" value="InterPro"/>
</dbReference>
<reference evidence="9" key="1">
    <citation type="journal article" date="2016" name="Front. Microbiol.">
        <title>Genome Sequence of the Piezophilic, Mesophilic Sulfate-Reducing Bacterium Desulfovibrio indicus J2T.</title>
        <authorList>
            <person name="Cao J."/>
            <person name="Maignien L."/>
            <person name="Shao Z."/>
            <person name="Alain K."/>
            <person name="Jebbar M."/>
        </authorList>
    </citation>
    <scope>NUCLEOTIDE SEQUENCE</scope>
    <source>
        <strain evidence="9">NBRC 103626</strain>
    </source>
</reference>
<comment type="caution">
    <text evidence="9">The sequence shown here is derived from an EMBL/GenBank/DDBJ whole genome shotgun (WGS) entry which is preliminary data.</text>
</comment>
<dbReference type="InterPro" id="IPR051205">
    <property type="entry name" value="UbiH/COQ6_monooxygenase"/>
</dbReference>
<dbReference type="GO" id="GO:0004497">
    <property type="term" value="F:monooxygenase activity"/>
    <property type="evidence" value="ECO:0007669"/>
    <property type="project" value="UniProtKB-KW"/>
</dbReference>
<dbReference type="InterPro" id="IPR002938">
    <property type="entry name" value="FAD-bd"/>
</dbReference>
<dbReference type="PANTHER" id="PTHR43876:SF7">
    <property type="entry name" value="UBIQUINONE BIOSYNTHESIS MONOOXYGENASE COQ6, MITOCHONDRIAL"/>
    <property type="match status" value="1"/>
</dbReference>
<dbReference type="InterPro" id="IPR036188">
    <property type="entry name" value="FAD/NAD-bd_sf"/>
</dbReference>
<dbReference type="Proteomes" id="UP001055108">
    <property type="component" value="Unassembled WGS sequence"/>
</dbReference>
<dbReference type="PROSITE" id="PS01304">
    <property type="entry name" value="UBIH"/>
    <property type="match status" value="1"/>
</dbReference>
<keyword evidence="10" id="KW-1185">Reference proteome</keyword>
<dbReference type="PRINTS" id="PR00420">
    <property type="entry name" value="RNGMNOXGNASE"/>
</dbReference>
<keyword evidence="6" id="KW-0560">Oxidoreductase</keyword>
<dbReference type="GO" id="GO:0016705">
    <property type="term" value="F:oxidoreductase activity, acting on paired donors, with incorporation or reduction of molecular oxygen"/>
    <property type="evidence" value="ECO:0007669"/>
    <property type="project" value="InterPro"/>
</dbReference>
<evidence type="ECO:0000313" key="10">
    <source>
        <dbReference type="Proteomes" id="UP001055108"/>
    </source>
</evidence>
<evidence type="ECO:0000256" key="5">
    <source>
        <dbReference type="ARBA" id="ARBA00022827"/>
    </source>
</evidence>
<evidence type="ECO:0000256" key="6">
    <source>
        <dbReference type="ARBA" id="ARBA00023002"/>
    </source>
</evidence>
<dbReference type="SUPFAM" id="SSF51905">
    <property type="entry name" value="FAD/NAD(P)-binding domain"/>
    <property type="match status" value="1"/>
</dbReference>
<evidence type="ECO:0000313" key="9">
    <source>
        <dbReference type="EMBL" id="GJD77580.1"/>
    </source>
</evidence>
<gene>
    <name evidence="9" type="primary">ubiL_1</name>
    <name evidence="9" type="ORF">NBEOAGPD_0787</name>
</gene>
<name>A0AA37M9M2_9HYPH</name>
<keyword evidence="5" id="KW-0274">FAD</keyword>
<dbReference type="PANTHER" id="PTHR43876">
    <property type="entry name" value="UBIQUINONE BIOSYNTHESIS MONOOXYGENASE COQ6, MITOCHONDRIAL"/>
    <property type="match status" value="1"/>
</dbReference>
<dbReference type="FunFam" id="3.50.50.60:FF:000021">
    <property type="entry name" value="Ubiquinone biosynthesis monooxygenase COQ6"/>
    <property type="match status" value="1"/>
</dbReference>
<evidence type="ECO:0000256" key="3">
    <source>
        <dbReference type="ARBA" id="ARBA00005349"/>
    </source>
</evidence>
<dbReference type="Gene3D" id="3.50.50.60">
    <property type="entry name" value="FAD/NAD(P)-binding domain"/>
    <property type="match status" value="2"/>
</dbReference>
<evidence type="ECO:0000256" key="7">
    <source>
        <dbReference type="ARBA" id="ARBA00023033"/>
    </source>
</evidence>
<evidence type="ECO:0000256" key="4">
    <source>
        <dbReference type="ARBA" id="ARBA00022630"/>
    </source>
</evidence>
<evidence type="ECO:0000256" key="2">
    <source>
        <dbReference type="ARBA" id="ARBA00004749"/>
    </source>
</evidence>
<keyword evidence="9" id="KW-0830">Ubiquinone</keyword>
<reference evidence="9" key="2">
    <citation type="submission" date="2021-08" db="EMBL/GenBank/DDBJ databases">
        <authorList>
            <person name="Tani A."/>
            <person name="Ola A."/>
            <person name="Ogura Y."/>
            <person name="Katsura K."/>
            <person name="Hayashi T."/>
        </authorList>
    </citation>
    <scope>NUCLEOTIDE SEQUENCE</scope>
    <source>
        <strain evidence="9">NBRC 103626</strain>
    </source>
</reference>
<protein>
    <submittedName>
        <fullName evidence="9">Ubiquinone hydroxylase UbiL</fullName>
    </submittedName>
</protein>
<evidence type="ECO:0000259" key="8">
    <source>
        <dbReference type="Pfam" id="PF01494"/>
    </source>
</evidence>
<organism evidence="9 10">
    <name type="scientific">Methylobacterium gregans</name>
    <dbReference type="NCBI Taxonomy" id="374424"/>
    <lineage>
        <taxon>Bacteria</taxon>
        <taxon>Pseudomonadati</taxon>
        <taxon>Pseudomonadota</taxon>
        <taxon>Alphaproteobacteria</taxon>
        <taxon>Hyphomicrobiales</taxon>
        <taxon>Methylobacteriaceae</taxon>
        <taxon>Methylobacterium</taxon>
    </lineage>
</organism>
<accession>A0AA37M9M2</accession>
<sequence>MGAAAGETQGSVMSGASGRSGGRKLIVAGGGIPGLTLALALAQAHGPALAVAVHDPALPAGAGRHRGRAYAVAAGGRRMLAALGIWERLGAAAEPITEMVISDSRLADPVRPVFLTFGREADAEDGTPFAHMVEAEPLAAALLDACREAGVALVARGIARLEGAGEGAGDGVRAVAPDGTAETASLVVAADGARSRLREAAGIGWVGWSYPQSGIVATIGHDRPHAGRAYEHFLPSGPFAVLPLADGGALGHRSSIVWTERSRDVPALLGGDAAEVLAEIERRFTPELGRLCLEAGPHAYPLSFGIARRFRGTRLALLGDAAHVIHPIAGQGLNLGLADAAALAEAVTGALRLGLDPGSDAVLQEYERARRFDTLAMGAATDGLNRLFSNDALPLRLARDLGLGLVDRMPVLKRFFIGEAAASRGAQPRLMRGERL</sequence>
<keyword evidence="7" id="KW-0503">Monooxygenase</keyword>
<dbReference type="InterPro" id="IPR010971">
    <property type="entry name" value="UbiH/COQ6"/>
</dbReference>
<dbReference type="GO" id="GO:0110142">
    <property type="term" value="C:ubiquinone biosynthesis complex"/>
    <property type="evidence" value="ECO:0007669"/>
    <property type="project" value="UniProtKB-ARBA"/>
</dbReference>